<dbReference type="EMBL" id="MOAM01000024">
    <property type="protein sequence ID" value="ROL70531.1"/>
    <property type="molecule type" value="Genomic_DNA"/>
</dbReference>
<dbReference type="PANTHER" id="PTHR43550:SF3">
    <property type="entry name" value="3-KETODIHYDROSPHINGOSINE REDUCTASE"/>
    <property type="match status" value="1"/>
</dbReference>
<evidence type="ECO:0000313" key="3">
    <source>
        <dbReference type="EMBL" id="ROL70531.1"/>
    </source>
</evidence>
<reference evidence="3 4" key="1">
    <citation type="submission" date="2016-10" db="EMBL/GenBank/DDBJ databases">
        <title>Comparative genome analysis of multiple Pseudomonas spp. focuses on biocontrol and plant growth promoting traits.</title>
        <authorList>
            <person name="Tao X.-Y."/>
            <person name="Taylor C.G."/>
        </authorList>
    </citation>
    <scope>NUCLEOTIDE SEQUENCE [LARGE SCALE GENOMIC DNA]</scope>
    <source>
        <strain evidence="3 4">15D11</strain>
    </source>
</reference>
<proteinExistence type="inferred from homology"/>
<dbReference type="Pfam" id="PF00106">
    <property type="entry name" value="adh_short"/>
    <property type="match status" value="1"/>
</dbReference>
<dbReference type="GO" id="GO:0047560">
    <property type="term" value="F:3-dehydrosphinganine reductase activity"/>
    <property type="evidence" value="ECO:0007669"/>
    <property type="project" value="TreeGrafter"/>
</dbReference>
<accession>A0A423DG34</accession>
<comment type="caution">
    <text evidence="3">The sequence shown here is derived from an EMBL/GenBank/DDBJ whole genome shotgun (WGS) entry which is preliminary data.</text>
</comment>
<dbReference type="PRINTS" id="PR00081">
    <property type="entry name" value="GDHRDH"/>
</dbReference>
<dbReference type="GO" id="GO:0016020">
    <property type="term" value="C:membrane"/>
    <property type="evidence" value="ECO:0007669"/>
    <property type="project" value="GOC"/>
</dbReference>
<gene>
    <name evidence="3" type="ORF">BHU25_15805</name>
</gene>
<comment type="similarity">
    <text evidence="1">Belongs to the short-chain dehydrogenases/reductases (SDR) family.</text>
</comment>
<dbReference type="InterPro" id="IPR057326">
    <property type="entry name" value="KR_dom"/>
</dbReference>
<sequence length="265" mass="28687">MNKIALITGGSSGLGLELAGQLVRKGYDVLLLARDEGRLQAAKASLEALNSRINVHTFVCDVADEQAMCSTFATISRRFEAIDFLIVNAAIATIDLLGDYKSLQEVNRNLKINLLGAVSSTYLGIPLLRRGAHVLFISSGFGLVGAAGYSLYAASKGGLNNFADAIRRELLPRQVHVHLACLGDLDTPMYAGELEHMPAWIKAKMGRGKPMPAGQAAAAILKGCFRRQFRINLSSDVKLLILVQKLLPQKLSTYVIDRVLPFPPV</sequence>
<feature type="domain" description="Ketoreductase" evidence="2">
    <location>
        <begin position="3"/>
        <end position="186"/>
    </location>
</feature>
<dbReference type="GO" id="GO:0006666">
    <property type="term" value="P:3-keto-sphinganine metabolic process"/>
    <property type="evidence" value="ECO:0007669"/>
    <property type="project" value="TreeGrafter"/>
</dbReference>
<name>A0A423DG34_9PSED</name>
<evidence type="ECO:0000259" key="2">
    <source>
        <dbReference type="SMART" id="SM00822"/>
    </source>
</evidence>
<dbReference type="AlphaFoldDB" id="A0A423DG34"/>
<dbReference type="PROSITE" id="PS00061">
    <property type="entry name" value="ADH_SHORT"/>
    <property type="match status" value="1"/>
</dbReference>
<dbReference type="Proteomes" id="UP000285286">
    <property type="component" value="Unassembled WGS sequence"/>
</dbReference>
<dbReference type="InterPro" id="IPR036291">
    <property type="entry name" value="NAD(P)-bd_dom_sf"/>
</dbReference>
<evidence type="ECO:0000313" key="4">
    <source>
        <dbReference type="Proteomes" id="UP000285286"/>
    </source>
</evidence>
<dbReference type="SMART" id="SM00822">
    <property type="entry name" value="PKS_KR"/>
    <property type="match status" value="1"/>
</dbReference>
<dbReference type="RefSeq" id="WP_123566579.1">
    <property type="nucleotide sequence ID" value="NZ_MOAM01000024.1"/>
</dbReference>
<dbReference type="Gene3D" id="3.40.50.720">
    <property type="entry name" value="NAD(P)-binding Rossmann-like Domain"/>
    <property type="match status" value="1"/>
</dbReference>
<dbReference type="GO" id="GO:0030148">
    <property type="term" value="P:sphingolipid biosynthetic process"/>
    <property type="evidence" value="ECO:0007669"/>
    <property type="project" value="TreeGrafter"/>
</dbReference>
<dbReference type="PANTHER" id="PTHR43550">
    <property type="entry name" value="3-KETODIHYDROSPHINGOSINE REDUCTASE"/>
    <property type="match status" value="1"/>
</dbReference>
<dbReference type="InterPro" id="IPR020904">
    <property type="entry name" value="Sc_DH/Rdtase_CS"/>
</dbReference>
<evidence type="ECO:0000256" key="1">
    <source>
        <dbReference type="ARBA" id="ARBA00006484"/>
    </source>
</evidence>
<protein>
    <recommendedName>
        <fullName evidence="2">Ketoreductase domain-containing protein</fullName>
    </recommendedName>
</protein>
<dbReference type="SUPFAM" id="SSF51735">
    <property type="entry name" value="NAD(P)-binding Rossmann-fold domains"/>
    <property type="match status" value="1"/>
</dbReference>
<keyword evidence="4" id="KW-1185">Reference proteome</keyword>
<dbReference type="InterPro" id="IPR002347">
    <property type="entry name" value="SDR_fam"/>
</dbReference>
<organism evidence="3 4">
    <name type="scientific">Pseudomonas vranovensis</name>
    <dbReference type="NCBI Taxonomy" id="321661"/>
    <lineage>
        <taxon>Bacteria</taxon>
        <taxon>Pseudomonadati</taxon>
        <taxon>Pseudomonadota</taxon>
        <taxon>Gammaproteobacteria</taxon>
        <taxon>Pseudomonadales</taxon>
        <taxon>Pseudomonadaceae</taxon>
        <taxon>Pseudomonas</taxon>
    </lineage>
</organism>